<evidence type="ECO:0000256" key="1">
    <source>
        <dbReference type="ARBA" id="ARBA00005820"/>
    </source>
</evidence>
<organism evidence="7 8">
    <name type="scientific">Amycolatopsis mediterranei (strain S699)</name>
    <name type="common">Nocardia mediterranei</name>
    <dbReference type="NCBI Taxonomy" id="713604"/>
    <lineage>
        <taxon>Bacteria</taxon>
        <taxon>Bacillati</taxon>
        <taxon>Actinomycetota</taxon>
        <taxon>Actinomycetes</taxon>
        <taxon>Pseudonocardiales</taxon>
        <taxon>Pseudonocardiaceae</taxon>
        <taxon>Amycolatopsis</taxon>
    </lineage>
</organism>
<dbReference type="Pfam" id="PF00486">
    <property type="entry name" value="Trans_reg_C"/>
    <property type="match status" value="1"/>
</dbReference>
<accession>A0A9R0NXV3</accession>
<proteinExistence type="inferred from homology"/>
<dbReference type="SUPFAM" id="SSF48452">
    <property type="entry name" value="TPR-like"/>
    <property type="match status" value="1"/>
</dbReference>
<dbReference type="Gene3D" id="1.10.10.10">
    <property type="entry name" value="Winged helix-like DNA-binding domain superfamily/Winged helix DNA-binding domain"/>
    <property type="match status" value="1"/>
</dbReference>
<feature type="domain" description="OmpR/PhoB-type" evidence="6">
    <location>
        <begin position="1"/>
        <end position="72"/>
    </location>
</feature>
<dbReference type="AlphaFoldDB" id="A0A9R0NXV3"/>
<dbReference type="SMART" id="SM00862">
    <property type="entry name" value="Trans_reg_C"/>
    <property type="match status" value="1"/>
</dbReference>
<evidence type="ECO:0000259" key="6">
    <source>
        <dbReference type="PROSITE" id="PS51755"/>
    </source>
</evidence>
<evidence type="ECO:0000256" key="4">
    <source>
        <dbReference type="ARBA" id="ARBA00023163"/>
    </source>
</evidence>
<dbReference type="CDD" id="cd15831">
    <property type="entry name" value="BTAD"/>
    <property type="match status" value="1"/>
</dbReference>
<keyword evidence="3 5" id="KW-0238">DNA-binding</keyword>
<protein>
    <submittedName>
        <fullName evidence="7">SARP family transcriptional regulator</fullName>
    </submittedName>
</protein>
<dbReference type="PROSITE" id="PS51755">
    <property type="entry name" value="OMPR_PHOB"/>
    <property type="match status" value="1"/>
</dbReference>
<sequence length="228" mass="25457">MRTLLAMMALSPGRPVSYEQLADELWGPRSLANSRNALQANIARLRRLFKPITDASGEEIVRTTYSGYQLEVSPESIDSHRFLELARRGTSLVASAPQEATGILREALVQWRGPALMDVQEGVRCRAAATHLNERRLAVQEDLIAARLAVGQHHDTVHELRQLATENPGRERLSELLMLALYRTGQQSEALSVFHHTSKWLGSELGLSPGRALRQLYQAILVQDCMLD</sequence>
<keyword evidence="4" id="KW-0804">Transcription</keyword>
<dbReference type="Pfam" id="PF03704">
    <property type="entry name" value="BTAD"/>
    <property type="match status" value="1"/>
</dbReference>
<dbReference type="PANTHER" id="PTHR35807:SF1">
    <property type="entry name" value="TRANSCRIPTIONAL REGULATOR REDD"/>
    <property type="match status" value="1"/>
</dbReference>
<dbReference type="InterPro" id="IPR051677">
    <property type="entry name" value="AfsR-DnrI-RedD_regulator"/>
</dbReference>
<dbReference type="GO" id="GO:0006355">
    <property type="term" value="P:regulation of DNA-templated transcription"/>
    <property type="evidence" value="ECO:0007669"/>
    <property type="project" value="InterPro"/>
</dbReference>
<gene>
    <name evidence="7" type="ordered locus">RAM_20620</name>
</gene>
<keyword evidence="2" id="KW-0805">Transcription regulation</keyword>
<dbReference type="KEGG" id="amn:RAM_20620"/>
<comment type="similarity">
    <text evidence="1">Belongs to the AfsR/DnrI/RedD regulatory family.</text>
</comment>
<evidence type="ECO:0000256" key="3">
    <source>
        <dbReference type="ARBA" id="ARBA00023125"/>
    </source>
</evidence>
<dbReference type="InterPro" id="IPR036388">
    <property type="entry name" value="WH-like_DNA-bd_sf"/>
</dbReference>
<name>A0A9R0NXV3_AMYMS</name>
<evidence type="ECO:0000313" key="7">
    <source>
        <dbReference type="EMBL" id="AEK42604.1"/>
    </source>
</evidence>
<dbReference type="Proteomes" id="UP000006138">
    <property type="component" value="Chromosome"/>
</dbReference>
<evidence type="ECO:0000313" key="8">
    <source>
        <dbReference type="Proteomes" id="UP000006138"/>
    </source>
</evidence>
<dbReference type="InterPro" id="IPR011990">
    <property type="entry name" value="TPR-like_helical_dom_sf"/>
</dbReference>
<dbReference type="Gene3D" id="1.25.40.10">
    <property type="entry name" value="Tetratricopeptide repeat domain"/>
    <property type="match status" value="1"/>
</dbReference>
<dbReference type="InterPro" id="IPR001867">
    <property type="entry name" value="OmpR/PhoB-type_DNA-bd"/>
</dbReference>
<evidence type="ECO:0000256" key="5">
    <source>
        <dbReference type="PROSITE-ProRule" id="PRU01091"/>
    </source>
</evidence>
<dbReference type="SMART" id="SM01043">
    <property type="entry name" value="BTAD"/>
    <property type="match status" value="1"/>
</dbReference>
<dbReference type="InterPro" id="IPR016032">
    <property type="entry name" value="Sig_transdc_resp-reg_C-effctor"/>
</dbReference>
<evidence type="ECO:0000256" key="2">
    <source>
        <dbReference type="ARBA" id="ARBA00023015"/>
    </source>
</evidence>
<reference evidence="7 8" key="1">
    <citation type="journal article" date="2011" name="J. Bacteriol.">
        <title>Whole genome sequence of the rifamycin B-producing strain Amycolatopsis mediterranei S699.</title>
        <authorList>
            <person name="Verma M."/>
            <person name="Kaur J."/>
            <person name="Kumar M."/>
            <person name="Kumari K."/>
            <person name="Saxena A."/>
            <person name="Anand S."/>
            <person name="Nigam A."/>
            <person name="Ravi V."/>
            <person name="Raghuvanshi S."/>
            <person name="Khurana P."/>
            <person name="Tyagi A.K."/>
            <person name="Khurana J.P."/>
            <person name="Lal R."/>
        </authorList>
    </citation>
    <scope>NUCLEOTIDE SEQUENCE [LARGE SCALE GENOMIC DNA]</scope>
    <source>
        <strain evidence="7 8">S699</strain>
    </source>
</reference>
<feature type="DNA-binding region" description="OmpR/PhoB-type" evidence="5">
    <location>
        <begin position="1"/>
        <end position="72"/>
    </location>
</feature>
<keyword evidence="8" id="KW-1185">Reference proteome</keyword>
<dbReference type="GO" id="GO:0003677">
    <property type="term" value="F:DNA binding"/>
    <property type="evidence" value="ECO:0007669"/>
    <property type="project" value="UniProtKB-UniRule"/>
</dbReference>
<dbReference type="EMBL" id="CP002896">
    <property type="protein sequence ID" value="AEK42604.1"/>
    <property type="molecule type" value="Genomic_DNA"/>
</dbReference>
<dbReference type="InterPro" id="IPR005158">
    <property type="entry name" value="BTAD"/>
</dbReference>
<dbReference type="GO" id="GO:0000160">
    <property type="term" value="P:phosphorelay signal transduction system"/>
    <property type="evidence" value="ECO:0007669"/>
    <property type="project" value="InterPro"/>
</dbReference>
<dbReference type="SUPFAM" id="SSF46894">
    <property type="entry name" value="C-terminal effector domain of the bipartite response regulators"/>
    <property type="match status" value="1"/>
</dbReference>
<dbReference type="PANTHER" id="PTHR35807">
    <property type="entry name" value="TRANSCRIPTIONAL REGULATOR REDD-RELATED"/>
    <property type="match status" value="1"/>
</dbReference>